<dbReference type="Gene3D" id="1.25.40.590">
    <property type="entry name" value="Type IV / VI secretion system, DotU"/>
    <property type="match status" value="1"/>
</dbReference>
<gene>
    <name evidence="3" type="ORF">DWU98_15905</name>
</gene>
<dbReference type="InterPro" id="IPR017732">
    <property type="entry name" value="T4/T6SS_DotU"/>
</dbReference>
<dbReference type="Proteomes" id="UP000254258">
    <property type="component" value="Unassembled WGS sequence"/>
</dbReference>
<organism evidence="3 4">
    <name type="scientific">Dyella monticola</name>
    <dbReference type="NCBI Taxonomy" id="1927958"/>
    <lineage>
        <taxon>Bacteria</taxon>
        <taxon>Pseudomonadati</taxon>
        <taxon>Pseudomonadota</taxon>
        <taxon>Gammaproteobacteria</taxon>
        <taxon>Lysobacterales</taxon>
        <taxon>Rhodanobacteraceae</taxon>
        <taxon>Dyella</taxon>
    </lineage>
</organism>
<dbReference type="RefSeq" id="WP_115496553.1">
    <property type="nucleotide sequence ID" value="NZ_QRBE01000010.1"/>
</dbReference>
<dbReference type="PANTHER" id="PTHR38033:SF1">
    <property type="entry name" value="DOTU FAMILY TYPE IV_VI SECRETION SYSTEM PROTEIN"/>
    <property type="match status" value="1"/>
</dbReference>
<accession>A0A370WUX1</accession>
<proteinExistence type="predicted"/>
<sequence>MANPSRSFLLSCFAGFYEEVARIKLAAHSGGLVRLLQPEAPHEQLAAHDLAERVAKHLIDVLESQTRLVAAATPAEQKAYKDTRYVMVALADEIFILNLQWPVAEHWPEHLLEYTFYRTRIAGRQFFSYVQSLIDSRDRSPLDADFAAVLLLSMQLGFQGMYRGGEDGRDALHALRGKLYPIATQAQGSGNAYMFPQAYEYTVVSNHDNTRIALAPWLRALAYGALVYLLVSSVVWWALTRSLLNVIKEAA</sequence>
<dbReference type="PANTHER" id="PTHR38033">
    <property type="entry name" value="MEMBRANE PROTEIN-RELATED"/>
    <property type="match status" value="1"/>
</dbReference>
<protein>
    <submittedName>
        <fullName evidence="3">DotU family type IV/VI secretion system protein</fullName>
    </submittedName>
</protein>
<comment type="caution">
    <text evidence="3">The sequence shown here is derived from an EMBL/GenBank/DDBJ whole genome shotgun (WGS) entry which is preliminary data.</text>
</comment>
<dbReference type="InterPro" id="IPR038522">
    <property type="entry name" value="T4/T6SS_DotU_sf"/>
</dbReference>
<evidence type="ECO:0000256" key="1">
    <source>
        <dbReference type="SAM" id="Phobius"/>
    </source>
</evidence>
<keyword evidence="4" id="KW-1185">Reference proteome</keyword>
<feature type="domain" description="Type IV / VI secretion system DotU" evidence="2">
    <location>
        <begin position="46"/>
        <end position="232"/>
    </location>
</feature>
<dbReference type="Pfam" id="PF09850">
    <property type="entry name" value="DotU"/>
    <property type="match status" value="1"/>
</dbReference>
<dbReference type="EMBL" id="QRBE01000010">
    <property type="protein sequence ID" value="RDS79922.1"/>
    <property type="molecule type" value="Genomic_DNA"/>
</dbReference>
<dbReference type="AlphaFoldDB" id="A0A370WUX1"/>
<reference evidence="3 4" key="1">
    <citation type="submission" date="2018-07" db="EMBL/GenBank/DDBJ databases">
        <title>Dyella monticola sp. nov. and Dyella psychrodurans sp. nov. isolated from monsoon evergreen broad-leaved forest soil of Dinghu Mountain, China.</title>
        <authorList>
            <person name="Gao Z."/>
            <person name="Qiu L."/>
        </authorList>
    </citation>
    <scope>NUCLEOTIDE SEQUENCE [LARGE SCALE GENOMIC DNA]</scope>
    <source>
        <strain evidence="3 4">4G-K06</strain>
    </source>
</reference>
<evidence type="ECO:0000313" key="4">
    <source>
        <dbReference type="Proteomes" id="UP000254258"/>
    </source>
</evidence>
<keyword evidence="1" id="KW-0472">Membrane</keyword>
<keyword evidence="1" id="KW-1133">Transmembrane helix</keyword>
<dbReference type="OrthoDB" id="345640at2"/>
<evidence type="ECO:0000259" key="2">
    <source>
        <dbReference type="Pfam" id="PF09850"/>
    </source>
</evidence>
<name>A0A370WUX1_9GAMM</name>
<feature type="transmembrane region" description="Helical" evidence="1">
    <location>
        <begin position="220"/>
        <end position="239"/>
    </location>
</feature>
<evidence type="ECO:0000313" key="3">
    <source>
        <dbReference type="EMBL" id="RDS79922.1"/>
    </source>
</evidence>
<keyword evidence="1" id="KW-0812">Transmembrane</keyword>